<sequence length="409" mass="44754">MLGSNLLLASLALGLASAGLLQEVPAKASTGLLAKRAGEGPNCNGPNDRGCWRSPSPAEPTGFNIDTDSETVWPSNVAQGQTTTTYTLTVAEKTLAPDGDGKLMQVINGVYPGPVIEANWGDVLVIDVVNNLTNNGTSMHWHGVIQANSTTQDGVNGITECPIEPGATRRYTFIATQHGTSFKSEQGGPPRAKGALINGKMKSAPGPNGKGAYEDVKIEKGKTYRLRLINTSVDMMYKVSLDNHRYEKGMIPVTEKNVTNIFDFKGDATDKMNLVQGTRDKHGRRINSWTINDKEIDIQWENPTLEYLLNNDLPTIQNRPGSNIYTLKEANQGYLAIAIYTNNPGVWLMHCHIAWHVSQGLGVQFVERPDEILRDQHVGLEAMNSSCAAWDKWYAGTQFKQPDSGLRLF</sequence>
<feature type="domain" description="Plastocyanin-like" evidence="14">
    <location>
        <begin position="90"/>
        <end position="182"/>
    </location>
</feature>
<evidence type="ECO:0000256" key="10">
    <source>
        <dbReference type="SAM" id="MobiDB-lite"/>
    </source>
</evidence>
<dbReference type="SMR" id="H0EHI5"/>
<evidence type="ECO:0000259" key="14">
    <source>
        <dbReference type="Pfam" id="PF07732"/>
    </source>
</evidence>
<evidence type="ECO:0000259" key="12">
    <source>
        <dbReference type="Pfam" id="PF00394"/>
    </source>
</evidence>
<dbReference type="InParanoid" id="H0EHI5"/>
<dbReference type="SUPFAM" id="SSF49503">
    <property type="entry name" value="Cupredoxins"/>
    <property type="match status" value="3"/>
</dbReference>
<dbReference type="EMBL" id="AGUE01000040">
    <property type="protein sequence ID" value="EHL02014.1"/>
    <property type="molecule type" value="Genomic_DNA"/>
</dbReference>
<reference evidence="15 16" key="1">
    <citation type="journal article" date="2012" name="Eukaryot. Cell">
        <title>Genome sequence of the fungus Glarea lozoyensis: the first genome sequence of a species from the Helotiaceae family.</title>
        <authorList>
            <person name="Youssar L."/>
            <person name="Gruening B.A."/>
            <person name="Erxleben A."/>
            <person name="Guenther S."/>
            <person name="Huettel W."/>
        </authorList>
    </citation>
    <scope>NUCLEOTIDE SEQUENCE [LARGE SCALE GENOMIC DNA]</scope>
    <source>
        <strain evidence="16">ATCC 74030 / MF5533</strain>
    </source>
</reference>
<evidence type="ECO:0000256" key="7">
    <source>
        <dbReference type="ARBA" id="ARBA00023008"/>
    </source>
</evidence>
<dbReference type="Pfam" id="PF00394">
    <property type="entry name" value="Cu-oxidase"/>
    <property type="match status" value="1"/>
</dbReference>
<evidence type="ECO:0000256" key="2">
    <source>
        <dbReference type="ARBA" id="ARBA00001935"/>
    </source>
</evidence>
<keyword evidence="16" id="KW-1185">Reference proteome</keyword>
<keyword evidence="5" id="KW-0479">Metal-binding</keyword>
<dbReference type="GO" id="GO:0046274">
    <property type="term" value="P:lignin catabolic process"/>
    <property type="evidence" value="ECO:0007669"/>
    <property type="project" value="UniProtKB-KW"/>
</dbReference>
<evidence type="ECO:0000256" key="8">
    <source>
        <dbReference type="ARBA" id="ARBA00023180"/>
    </source>
</evidence>
<evidence type="ECO:0000256" key="3">
    <source>
        <dbReference type="ARBA" id="ARBA00010609"/>
    </source>
</evidence>
<dbReference type="GO" id="GO:0005507">
    <property type="term" value="F:copper ion binding"/>
    <property type="evidence" value="ECO:0007669"/>
    <property type="project" value="InterPro"/>
</dbReference>
<dbReference type="InterPro" id="IPR011707">
    <property type="entry name" value="Cu-oxidase-like_N"/>
</dbReference>
<evidence type="ECO:0000256" key="5">
    <source>
        <dbReference type="ARBA" id="ARBA00022723"/>
    </source>
</evidence>
<dbReference type="EC" id="1.10.3.2" evidence="4"/>
<dbReference type="HOGENOM" id="CLU_006504_3_2_1"/>
<dbReference type="GO" id="GO:0052716">
    <property type="term" value="F:hydroquinone:oxygen oxidoreductase activity"/>
    <property type="evidence" value="ECO:0007669"/>
    <property type="project" value="UniProtKB-EC"/>
</dbReference>
<keyword evidence="6" id="KW-0560">Oxidoreductase</keyword>
<feature type="chain" id="PRO_5003532241" description="laccase" evidence="11">
    <location>
        <begin position="19"/>
        <end position="409"/>
    </location>
</feature>
<feature type="region of interest" description="Disordered" evidence="10">
    <location>
        <begin position="37"/>
        <end position="60"/>
    </location>
</feature>
<feature type="signal peptide" evidence="11">
    <location>
        <begin position="1"/>
        <end position="18"/>
    </location>
</feature>
<dbReference type="InterPro" id="IPR002355">
    <property type="entry name" value="Cu_oxidase_Cu_BS"/>
</dbReference>
<dbReference type="OrthoDB" id="2121828at2759"/>
<keyword evidence="8" id="KW-0325">Glycoprotein</keyword>
<evidence type="ECO:0000259" key="13">
    <source>
        <dbReference type="Pfam" id="PF07731"/>
    </source>
</evidence>
<organism evidence="15 16">
    <name type="scientific">Glarea lozoyensis (strain ATCC 74030 / MF5533)</name>
    <dbReference type="NCBI Taxonomy" id="1104152"/>
    <lineage>
        <taxon>Eukaryota</taxon>
        <taxon>Fungi</taxon>
        <taxon>Dikarya</taxon>
        <taxon>Ascomycota</taxon>
        <taxon>Pezizomycotina</taxon>
        <taxon>Leotiomycetes</taxon>
        <taxon>Helotiales</taxon>
        <taxon>Helotiaceae</taxon>
        <taxon>Glarea</taxon>
    </lineage>
</organism>
<dbReference type="InterPro" id="IPR033138">
    <property type="entry name" value="Cu_oxidase_CS"/>
</dbReference>
<keyword evidence="11" id="KW-0732">Signal</keyword>
<protein>
    <recommendedName>
        <fullName evidence="4">laccase</fullName>
        <ecNumber evidence="4">1.10.3.2</ecNumber>
    </recommendedName>
</protein>
<comment type="similarity">
    <text evidence="3">Belongs to the multicopper oxidase family.</text>
</comment>
<feature type="domain" description="Plastocyanin-like" evidence="12">
    <location>
        <begin position="185"/>
        <end position="245"/>
    </location>
</feature>
<dbReference type="PANTHER" id="PTHR11709">
    <property type="entry name" value="MULTI-COPPER OXIDASE"/>
    <property type="match status" value="1"/>
</dbReference>
<dbReference type="Pfam" id="PF07731">
    <property type="entry name" value="Cu-oxidase_2"/>
    <property type="match status" value="1"/>
</dbReference>
<keyword evidence="9" id="KW-0439">Lignin degradation</keyword>
<dbReference type="InterPro" id="IPR001117">
    <property type="entry name" value="Cu-oxidase_2nd"/>
</dbReference>
<keyword evidence="7" id="KW-0186">Copper</keyword>
<dbReference type="Pfam" id="PF07732">
    <property type="entry name" value="Cu-oxidase_3"/>
    <property type="match status" value="1"/>
</dbReference>
<evidence type="ECO:0000256" key="6">
    <source>
        <dbReference type="ARBA" id="ARBA00023002"/>
    </source>
</evidence>
<dbReference type="Proteomes" id="UP000005446">
    <property type="component" value="Unassembled WGS sequence"/>
</dbReference>
<dbReference type="PANTHER" id="PTHR11709:SF87">
    <property type="entry name" value="LACCASE"/>
    <property type="match status" value="1"/>
</dbReference>
<evidence type="ECO:0000256" key="1">
    <source>
        <dbReference type="ARBA" id="ARBA00000349"/>
    </source>
</evidence>
<evidence type="ECO:0000256" key="9">
    <source>
        <dbReference type="ARBA" id="ARBA00023185"/>
    </source>
</evidence>
<dbReference type="Gene3D" id="2.60.40.420">
    <property type="entry name" value="Cupredoxins - blue copper proteins"/>
    <property type="match status" value="3"/>
</dbReference>
<proteinExistence type="inferred from homology"/>
<feature type="domain" description="Plastocyanin-like" evidence="13">
    <location>
        <begin position="331"/>
        <end position="370"/>
    </location>
</feature>
<dbReference type="InterPro" id="IPR045087">
    <property type="entry name" value="Cu-oxidase_fam"/>
</dbReference>
<comment type="catalytic activity">
    <reaction evidence="1">
        <text>4 hydroquinone + O2 = 4 benzosemiquinone + 2 H2O</text>
        <dbReference type="Rhea" id="RHEA:11276"/>
        <dbReference type="ChEBI" id="CHEBI:15377"/>
        <dbReference type="ChEBI" id="CHEBI:15379"/>
        <dbReference type="ChEBI" id="CHEBI:17594"/>
        <dbReference type="ChEBI" id="CHEBI:17977"/>
        <dbReference type="EC" id="1.10.3.2"/>
    </reaction>
</comment>
<evidence type="ECO:0000313" key="16">
    <source>
        <dbReference type="Proteomes" id="UP000005446"/>
    </source>
</evidence>
<name>H0EHI5_GLAL7</name>
<evidence type="ECO:0000256" key="11">
    <source>
        <dbReference type="SAM" id="SignalP"/>
    </source>
</evidence>
<dbReference type="PROSITE" id="PS00080">
    <property type="entry name" value="MULTICOPPER_OXIDASE2"/>
    <property type="match status" value="1"/>
</dbReference>
<dbReference type="InterPro" id="IPR008972">
    <property type="entry name" value="Cupredoxin"/>
</dbReference>
<dbReference type="AlphaFoldDB" id="H0EHI5"/>
<dbReference type="InterPro" id="IPR011706">
    <property type="entry name" value="Cu-oxidase_C"/>
</dbReference>
<accession>H0EHI5</accession>
<gene>
    <name evidence="15" type="ORF">M7I_1965</name>
</gene>
<evidence type="ECO:0000313" key="15">
    <source>
        <dbReference type="EMBL" id="EHL02014.1"/>
    </source>
</evidence>
<comment type="cofactor">
    <cofactor evidence="2">
        <name>Cu cation</name>
        <dbReference type="ChEBI" id="CHEBI:23378"/>
    </cofactor>
</comment>
<evidence type="ECO:0000256" key="4">
    <source>
        <dbReference type="ARBA" id="ARBA00012297"/>
    </source>
</evidence>
<comment type="caution">
    <text evidence="15">The sequence shown here is derived from an EMBL/GenBank/DDBJ whole genome shotgun (WGS) entry which is preliminary data.</text>
</comment>
<dbReference type="PROSITE" id="PS00079">
    <property type="entry name" value="MULTICOPPER_OXIDASE1"/>
    <property type="match status" value="1"/>
</dbReference>